<evidence type="ECO:0000313" key="15">
    <source>
        <dbReference type="EMBL" id="KAK0136891.1"/>
    </source>
</evidence>
<dbReference type="EMBL" id="JAOPHQ010005122">
    <property type="protein sequence ID" value="KAK0136891.1"/>
    <property type="molecule type" value="Genomic_DNA"/>
</dbReference>
<reference evidence="15" key="1">
    <citation type="journal article" date="2023" name="Front. Mar. Sci.">
        <title>A new Merluccius polli reference genome to investigate the effects of global change in West African waters.</title>
        <authorList>
            <person name="Mateo J.L."/>
            <person name="Blanco-Fernandez C."/>
            <person name="Garcia-Vazquez E."/>
            <person name="Machado-Schiaffino G."/>
        </authorList>
    </citation>
    <scope>NUCLEOTIDE SEQUENCE</scope>
    <source>
        <strain evidence="15">C29</strain>
        <tissue evidence="15">Fin</tissue>
    </source>
</reference>
<evidence type="ECO:0000256" key="7">
    <source>
        <dbReference type="ARBA" id="ARBA00022722"/>
    </source>
</evidence>
<dbReference type="PANTHER" id="PTHR22930">
    <property type="match status" value="1"/>
</dbReference>
<evidence type="ECO:0000256" key="10">
    <source>
        <dbReference type="ARBA" id="ARBA00023242"/>
    </source>
</evidence>
<protein>
    <recommendedName>
        <fullName evidence="5">Putative nuclease HARBI1</fullName>
    </recommendedName>
    <alternativeName>
        <fullName evidence="11">Harbinger transposase-derived nuclease</fullName>
    </alternativeName>
</protein>
<dbReference type="GO" id="GO:0005737">
    <property type="term" value="C:cytoplasm"/>
    <property type="evidence" value="ECO:0007669"/>
    <property type="project" value="UniProtKB-SubCell"/>
</dbReference>
<dbReference type="GO" id="GO:0005634">
    <property type="term" value="C:nucleus"/>
    <property type="evidence" value="ECO:0007669"/>
    <property type="project" value="UniProtKB-SubCell"/>
</dbReference>
<evidence type="ECO:0000256" key="1">
    <source>
        <dbReference type="ARBA" id="ARBA00001968"/>
    </source>
</evidence>
<dbReference type="Pfam" id="PF13359">
    <property type="entry name" value="DDE_Tnp_4"/>
    <property type="match status" value="1"/>
</dbReference>
<comment type="function">
    <text evidence="12">Transposase-derived protein that may have nuclease activity. Does not have transposase activity.</text>
</comment>
<dbReference type="Proteomes" id="UP001174136">
    <property type="component" value="Unassembled WGS sequence"/>
</dbReference>
<keyword evidence="13" id="KW-0472">Membrane</keyword>
<evidence type="ECO:0000256" key="4">
    <source>
        <dbReference type="ARBA" id="ARBA00006958"/>
    </source>
</evidence>
<comment type="cofactor">
    <cofactor evidence="1">
        <name>a divalent metal cation</name>
        <dbReference type="ChEBI" id="CHEBI:60240"/>
    </cofactor>
</comment>
<keyword evidence="16" id="KW-1185">Reference proteome</keyword>
<evidence type="ECO:0000256" key="8">
    <source>
        <dbReference type="ARBA" id="ARBA00022723"/>
    </source>
</evidence>
<dbReference type="PANTHER" id="PTHR22930:SF267">
    <property type="entry name" value="NUCLEASE HARBI1-RELATED"/>
    <property type="match status" value="1"/>
</dbReference>
<organism evidence="15 16">
    <name type="scientific">Merluccius polli</name>
    <name type="common">Benguela hake</name>
    <name type="synonym">Merluccius cadenati</name>
    <dbReference type="NCBI Taxonomy" id="89951"/>
    <lineage>
        <taxon>Eukaryota</taxon>
        <taxon>Metazoa</taxon>
        <taxon>Chordata</taxon>
        <taxon>Craniata</taxon>
        <taxon>Vertebrata</taxon>
        <taxon>Euteleostomi</taxon>
        <taxon>Actinopterygii</taxon>
        <taxon>Neopterygii</taxon>
        <taxon>Teleostei</taxon>
        <taxon>Neoteleostei</taxon>
        <taxon>Acanthomorphata</taxon>
        <taxon>Zeiogadaria</taxon>
        <taxon>Gadariae</taxon>
        <taxon>Gadiformes</taxon>
        <taxon>Gadoidei</taxon>
        <taxon>Merlucciidae</taxon>
        <taxon>Merluccius</taxon>
    </lineage>
</organism>
<gene>
    <name evidence="15" type="primary">harbi1_126</name>
    <name evidence="15" type="ORF">N1851_026913</name>
</gene>
<dbReference type="GO" id="GO:0046872">
    <property type="term" value="F:metal ion binding"/>
    <property type="evidence" value="ECO:0007669"/>
    <property type="project" value="UniProtKB-KW"/>
</dbReference>
<evidence type="ECO:0000256" key="2">
    <source>
        <dbReference type="ARBA" id="ARBA00004123"/>
    </source>
</evidence>
<feature type="transmembrane region" description="Helical" evidence="13">
    <location>
        <begin position="243"/>
        <end position="265"/>
    </location>
</feature>
<evidence type="ECO:0000256" key="3">
    <source>
        <dbReference type="ARBA" id="ARBA00004496"/>
    </source>
</evidence>
<evidence type="ECO:0000256" key="6">
    <source>
        <dbReference type="ARBA" id="ARBA00022490"/>
    </source>
</evidence>
<comment type="caution">
    <text evidence="15">The sequence shown here is derived from an EMBL/GenBank/DDBJ whole genome shotgun (WGS) entry which is preliminary data.</text>
</comment>
<dbReference type="PRINTS" id="PR02086">
    <property type="entry name" value="PUTNUCHARBI1"/>
</dbReference>
<evidence type="ECO:0000256" key="13">
    <source>
        <dbReference type="SAM" id="Phobius"/>
    </source>
</evidence>
<keyword evidence="9" id="KW-0378">Hydrolase</keyword>
<dbReference type="GO" id="GO:0004518">
    <property type="term" value="F:nuclease activity"/>
    <property type="evidence" value="ECO:0007669"/>
    <property type="project" value="UniProtKB-KW"/>
</dbReference>
<evidence type="ECO:0000256" key="5">
    <source>
        <dbReference type="ARBA" id="ARBA00015519"/>
    </source>
</evidence>
<dbReference type="GO" id="GO:0016787">
    <property type="term" value="F:hydrolase activity"/>
    <property type="evidence" value="ECO:0007669"/>
    <property type="project" value="UniProtKB-KW"/>
</dbReference>
<comment type="subcellular location">
    <subcellularLocation>
        <location evidence="3">Cytoplasm</location>
    </subcellularLocation>
    <subcellularLocation>
        <location evidence="2">Nucleus</location>
    </subcellularLocation>
</comment>
<accession>A0AA47NSK7</accession>
<dbReference type="InterPro" id="IPR027806">
    <property type="entry name" value="HARBI1_dom"/>
</dbReference>
<dbReference type="AlphaFoldDB" id="A0AA47NSK7"/>
<name>A0AA47NSK7_MERPO</name>
<evidence type="ECO:0000256" key="9">
    <source>
        <dbReference type="ARBA" id="ARBA00022801"/>
    </source>
</evidence>
<keyword evidence="6" id="KW-0963">Cytoplasm</keyword>
<feature type="domain" description="DDE Tnp4" evidence="14">
    <location>
        <begin position="180"/>
        <end position="263"/>
    </location>
</feature>
<evidence type="ECO:0000259" key="14">
    <source>
        <dbReference type="Pfam" id="PF13359"/>
    </source>
</evidence>
<keyword evidence="13" id="KW-0812">Transmembrane</keyword>
<dbReference type="InterPro" id="IPR045249">
    <property type="entry name" value="HARBI1-like"/>
</dbReference>
<proteinExistence type="inferred from homology"/>
<keyword evidence="10" id="KW-0539">Nucleus</keyword>
<keyword evidence="13" id="KW-1133">Transmembrane helix</keyword>
<keyword evidence="8" id="KW-0479">Metal-binding</keyword>
<dbReference type="InterPro" id="IPR026103">
    <property type="entry name" value="HARBI1_animal"/>
</dbReference>
<evidence type="ECO:0000256" key="12">
    <source>
        <dbReference type="ARBA" id="ARBA00045850"/>
    </source>
</evidence>
<keyword evidence="7" id="KW-0540">Nuclease</keyword>
<sequence>MTSIVHRHQRRRYRPQHYAERPNLLEHYSNDELHARYRYGRDDIAFICNILRPHLERATLRSHALTVEEQVLIALRFYASGSFFEVIGDGLAVRKSAVGHVVHSVSSALTNLLGQFVKWPENEDDMARTKRRFFSLGGMPNTISVRTTEAPHAREWEYVNRKGWHSINVQLVGNADLIVTNCVKFQQNTPDGILLGDSGYPLLPWLMTPFATVTNDSQQRYNSVHATTRGTIERLNGVIKRRFACLNYLCACHIICACIVLHNIAQTRRVPLQDGPPPCAEVPDLLPPPPLQPDLPAGRAVRNAVVNLYFSN</sequence>
<comment type="similarity">
    <text evidence="4">Belongs to the HARBI1 family.</text>
</comment>
<evidence type="ECO:0000256" key="11">
    <source>
        <dbReference type="ARBA" id="ARBA00030126"/>
    </source>
</evidence>
<evidence type="ECO:0000313" key="16">
    <source>
        <dbReference type="Proteomes" id="UP001174136"/>
    </source>
</evidence>